<keyword evidence="2" id="KW-0472">Membrane</keyword>
<dbReference type="EMBL" id="JANPWB010000012">
    <property type="protein sequence ID" value="KAJ1115012.1"/>
    <property type="molecule type" value="Genomic_DNA"/>
</dbReference>
<keyword evidence="2" id="KW-1133">Transmembrane helix</keyword>
<reference evidence="3" key="1">
    <citation type="journal article" date="2022" name="bioRxiv">
        <title>Sequencing and chromosome-scale assembly of the giantPleurodeles waltlgenome.</title>
        <authorList>
            <person name="Brown T."/>
            <person name="Elewa A."/>
            <person name="Iarovenko S."/>
            <person name="Subramanian E."/>
            <person name="Araus A.J."/>
            <person name="Petzold A."/>
            <person name="Susuki M."/>
            <person name="Suzuki K.-i.T."/>
            <person name="Hayashi T."/>
            <person name="Toyoda A."/>
            <person name="Oliveira C."/>
            <person name="Osipova E."/>
            <person name="Leigh N.D."/>
            <person name="Simon A."/>
            <person name="Yun M.H."/>
        </authorList>
    </citation>
    <scope>NUCLEOTIDE SEQUENCE</scope>
    <source>
        <strain evidence="3">20211129_DDA</strain>
        <tissue evidence="3">Liver</tissue>
    </source>
</reference>
<keyword evidence="2" id="KW-0812">Transmembrane</keyword>
<evidence type="ECO:0000313" key="3">
    <source>
        <dbReference type="EMBL" id="KAJ1115012.1"/>
    </source>
</evidence>
<dbReference type="AlphaFoldDB" id="A0AAV7NIS8"/>
<organism evidence="3 4">
    <name type="scientific">Pleurodeles waltl</name>
    <name type="common">Iberian ribbed newt</name>
    <dbReference type="NCBI Taxonomy" id="8319"/>
    <lineage>
        <taxon>Eukaryota</taxon>
        <taxon>Metazoa</taxon>
        <taxon>Chordata</taxon>
        <taxon>Craniata</taxon>
        <taxon>Vertebrata</taxon>
        <taxon>Euteleostomi</taxon>
        <taxon>Amphibia</taxon>
        <taxon>Batrachia</taxon>
        <taxon>Caudata</taxon>
        <taxon>Salamandroidea</taxon>
        <taxon>Salamandridae</taxon>
        <taxon>Pleurodelinae</taxon>
        <taxon>Pleurodeles</taxon>
    </lineage>
</organism>
<gene>
    <name evidence="3" type="ORF">NDU88_003240</name>
</gene>
<keyword evidence="4" id="KW-1185">Reference proteome</keyword>
<name>A0AAV7NIS8_PLEWA</name>
<feature type="transmembrane region" description="Helical" evidence="2">
    <location>
        <begin position="50"/>
        <end position="71"/>
    </location>
</feature>
<comment type="caution">
    <text evidence="3">The sequence shown here is derived from an EMBL/GenBank/DDBJ whole genome shotgun (WGS) entry which is preliminary data.</text>
</comment>
<proteinExistence type="predicted"/>
<sequence length="118" mass="13369">MLHICIPDNSGNIRKEIGEIRKVEEGAKKVEDGTEAGGMLDGIAAWFRGWGTWLVEVLVIGIVALITLCMLKPVYPSFIALLLKTTCRRSHEDYPKQGYKEMQREKNKVEMTPIHQDL</sequence>
<accession>A0AAV7NIS8</accession>
<dbReference type="Proteomes" id="UP001066276">
    <property type="component" value="Chromosome 8"/>
</dbReference>
<evidence type="ECO:0000256" key="1">
    <source>
        <dbReference type="SAM" id="MobiDB-lite"/>
    </source>
</evidence>
<feature type="region of interest" description="Disordered" evidence="1">
    <location>
        <begin position="94"/>
        <end position="118"/>
    </location>
</feature>
<evidence type="ECO:0000256" key="2">
    <source>
        <dbReference type="SAM" id="Phobius"/>
    </source>
</evidence>
<protein>
    <submittedName>
        <fullName evidence="3">Uncharacterized protein</fullName>
    </submittedName>
</protein>
<feature type="compositionally biased region" description="Basic and acidic residues" evidence="1">
    <location>
        <begin position="94"/>
        <end position="109"/>
    </location>
</feature>
<evidence type="ECO:0000313" key="4">
    <source>
        <dbReference type="Proteomes" id="UP001066276"/>
    </source>
</evidence>